<feature type="domain" description="DUF1835" evidence="1">
    <location>
        <begin position="5"/>
        <end position="121"/>
    </location>
</feature>
<dbReference type="EMBL" id="UHJG01000001">
    <property type="protein sequence ID" value="SUP99786.1"/>
    <property type="molecule type" value="Genomic_DNA"/>
</dbReference>
<evidence type="ECO:0000259" key="1">
    <source>
        <dbReference type="Pfam" id="PF08874"/>
    </source>
</evidence>
<dbReference type="EMBL" id="LN681231">
    <property type="protein sequence ID" value="CEK26841.1"/>
    <property type="molecule type" value="Genomic_DNA"/>
</dbReference>
<dbReference type="KEGG" id="yrb:UGYR_15085"/>
<dbReference type="AlphaFoldDB" id="A0A085U5M8"/>
<evidence type="ECO:0000313" key="5">
    <source>
        <dbReference type="Proteomes" id="UP000255169"/>
    </source>
</evidence>
<dbReference type="Pfam" id="PF08874">
    <property type="entry name" value="DUF1835"/>
    <property type="match status" value="1"/>
</dbReference>
<dbReference type="InterPro" id="IPR014973">
    <property type="entry name" value="DUF1835"/>
</dbReference>
<accession>A0A085U5M8</accession>
<reference evidence="3" key="1">
    <citation type="journal article" date="2015" name="Genome Announc.">
        <title>Complete Genome Sequence of Yersinia ruckeri Strain CSF007-82, Etiologic Agent of Red Mouth Disease in Salmonid Fish.</title>
        <authorList>
            <person name="Nelson M.C."/>
            <person name="LaPatra S.E."/>
            <person name="Welch T.J."/>
            <person name="Graf J."/>
        </authorList>
    </citation>
    <scope>NUCLEOTIDE SEQUENCE</scope>
    <source>
        <strain evidence="3">CSF007-82</strain>
    </source>
</reference>
<dbReference type="eggNOG" id="ENOG5030QRA">
    <property type="taxonomic scope" value="Bacteria"/>
</dbReference>
<proteinExistence type="predicted"/>
<gene>
    <name evidence="3" type="ORF">CSF007_5370</name>
    <name evidence="4" type="ORF">NCTC10476_01038</name>
</gene>
<feature type="domain" description="DUF3658" evidence="2">
    <location>
        <begin position="142"/>
        <end position="244"/>
    </location>
</feature>
<dbReference type="RefSeq" id="WP_004720156.1">
    <property type="nucleotide sequence ID" value="NZ_CCYO01000036.1"/>
</dbReference>
<dbReference type="GeneID" id="66878811"/>
<organism evidence="3">
    <name type="scientific">Yersinia ruckeri</name>
    <dbReference type="NCBI Taxonomy" id="29486"/>
    <lineage>
        <taxon>Bacteria</taxon>
        <taxon>Pseudomonadati</taxon>
        <taxon>Pseudomonadota</taxon>
        <taxon>Gammaproteobacteria</taxon>
        <taxon>Enterobacterales</taxon>
        <taxon>Yersiniaceae</taxon>
        <taxon>Yersinia</taxon>
    </lineage>
</organism>
<protein>
    <submittedName>
        <fullName evidence="4">Protein of uncharacterized function</fullName>
    </submittedName>
</protein>
<evidence type="ECO:0000259" key="2">
    <source>
        <dbReference type="Pfam" id="PF12395"/>
    </source>
</evidence>
<dbReference type="PATRIC" id="fig|29486.44.peg.2449"/>
<dbReference type="OrthoDB" id="6488876at2"/>
<dbReference type="InterPro" id="IPR022123">
    <property type="entry name" value="DUF3658"/>
</dbReference>
<evidence type="ECO:0000313" key="4">
    <source>
        <dbReference type="EMBL" id="SUP99786.1"/>
    </source>
</evidence>
<dbReference type="Pfam" id="PF12395">
    <property type="entry name" value="DUF3658"/>
    <property type="match status" value="1"/>
</dbReference>
<sequence>MNNRHIALWGSATGGLRAAFHKDKVISFNDNLSYGPLYDVVNQQQLSARLEWVDKMYRKKCVPDWREYEHEARISDVSVAEFQLDSDEEVTVWIGDNADEQLMLMALLPKLALQQVAIVNVTDEVDRKMVALCPIEMLVPLWQKRKLLSPTERQRLIKEWTHLRNENAQLHVYEHGVVVGKDPDFYDHLLFSACTDTFTRGSRVIGDAICASPDYVEDTLLDYRMRIMADNKLLILDNPKLNMNKVSVKLA</sequence>
<name>A0A085U5M8_YERRU</name>
<keyword evidence="5" id="KW-1185">Reference proteome</keyword>
<dbReference type="Proteomes" id="UP000255169">
    <property type="component" value="Unassembled WGS sequence"/>
</dbReference>
<evidence type="ECO:0000313" key="3">
    <source>
        <dbReference type="EMBL" id="CEK26841.1"/>
    </source>
</evidence>
<reference evidence="4 5" key="2">
    <citation type="submission" date="2018-06" db="EMBL/GenBank/DDBJ databases">
        <authorList>
            <consortium name="Pathogen Informatics"/>
            <person name="Doyle S."/>
        </authorList>
    </citation>
    <scope>NUCLEOTIDE SEQUENCE [LARGE SCALE GENOMIC DNA]</scope>
    <source>
        <strain evidence="4 5">NCTC10476</strain>
    </source>
</reference>